<dbReference type="InterPro" id="IPR019099">
    <property type="entry name" value="Uncharacterised_PGPGW_TM"/>
</dbReference>
<sequence length="91" mass="10415">MARFRVWLRRRPALHLSYRILIAVIGGAIVVGGLILVPLPGPGWLIVFIGVAVLGTEFRWARRLGRWARAQLARFWAWWKARRAASADARR</sequence>
<keyword evidence="1" id="KW-0812">Transmembrane</keyword>
<evidence type="ECO:0000313" key="2">
    <source>
        <dbReference type="EMBL" id="AYG05231.1"/>
    </source>
</evidence>
<dbReference type="Proteomes" id="UP000275069">
    <property type="component" value="Chromosome"/>
</dbReference>
<feature type="transmembrane region" description="Helical" evidence="1">
    <location>
        <begin position="43"/>
        <end position="61"/>
    </location>
</feature>
<dbReference type="KEGG" id="gry:D7I44_02685"/>
<name>A0A387C3T3_9MICO</name>
<reference evidence="2 3" key="1">
    <citation type="submission" date="2018-09" db="EMBL/GenBank/DDBJ databases">
        <title>Genome sequencing of strain 2DFW10M-5.</title>
        <authorList>
            <person name="Heo J."/>
            <person name="Kim S.-J."/>
            <person name="Kwon S.-W."/>
        </authorList>
    </citation>
    <scope>NUCLEOTIDE SEQUENCE [LARGE SCALE GENOMIC DNA]</scope>
    <source>
        <strain evidence="2 3">2DFW10M-5</strain>
    </source>
</reference>
<dbReference type="InterPro" id="IPR013434">
    <property type="entry name" value="CHP02611"/>
</dbReference>
<accession>A0A387C3T3</accession>
<dbReference type="EMBL" id="CP032624">
    <property type="protein sequence ID" value="AYG05231.1"/>
    <property type="molecule type" value="Genomic_DNA"/>
</dbReference>
<dbReference type="Pfam" id="PF09656">
    <property type="entry name" value="PGPGW"/>
    <property type="match status" value="1"/>
</dbReference>
<evidence type="ECO:0000256" key="1">
    <source>
        <dbReference type="SAM" id="Phobius"/>
    </source>
</evidence>
<dbReference type="NCBIfam" id="TIGR02611">
    <property type="entry name" value="TIGR02611 family protein"/>
    <property type="match status" value="1"/>
</dbReference>
<feature type="transmembrane region" description="Helical" evidence="1">
    <location>
        <begin position="20"/>
        <end position="37"/>
    </location>
</feature>
<keyword evidence="1" id="KW-1133">Transmembrane helix</keyword>
<protein>
    <submittedName>
        <fullName evidence="2">TIGR02611 family protein</fullName>
    </submittedName>
</protein>
<keyword evidence="3" id="KW-1185">Reference proteome</keyword>
<keyword evidence="1" id="KW-0472">Membrane</keyword>
<organism evidence="2 3">
    <name type="scientific">Gryllotalpicola protaetiae</name>
    <dbReference type="NCBI Taxonomy" id="2419771"/>
    <lineage>
        <taxon>Bacteria</taxon>
        <taxon>Bacillati</taxon>
        <taxon>Actinomycetota</taxon>
        <taxon>Actinomycetes</taxon>
        <taxon>Micrococcales</taxon>
        <taxon>Microbacteriaceae</taxon>
        <taxon>Gryllotalpicola</taxon>
    </lineage>
</organism>
<proteinExistence type="predicted"/>
<gene>
    <name evidence="2" type="ORF">D7I44_02685</name>
</gene>
<evidence type="ECO:0000313" key="3">
    <source>
        <dbReference type="Proteomes" id="UP000275069"/>
    </source>
</evidence>
<dbReference type="AlphaFoldDB" id="A0A387C3T3"/>